<keyword evidence="2" id="KW-1185">Reference proteome</keyword>
<comment type="caution">
    <text evidence="1">The sequence shown here is derived from an EMBL/GenBank/DDBJ whole genome shotgun (WGS) entry which is preliminary data.</text>
</comment>
<sequence length="120" mass="13340">MDACLRIDGENGRHFQSVASVQVRASPMRQRVWSGDERGWITKTMETARLLNGLLVLTKERGLLSRGGGVLTGTSDNIARHWQRKDVGGETLYKERGELASAAKKTVQMLKYLVADVSPR</sequence>
<proteinExistence type="predicted"/>
<dbReference type="AlphaFoldDB" id="A0A833VVU7"/>
<accession>A0A833VVU7</accession>
<organism evidence="1 2">
    <name type="scientific">Phytophthora infestans</name>
    <name type="common">Potato late blight agent</name>
    <name type="synonym">Botrytis infestans</name>
    <dbReference type="NCBI Taxonomy" id="4787"/>
    <lineage>
        <taxon>Eukaryota</taxon>
        <taxon>Sar</taxon>
        <taxon>Stramenopiles</taxon>
        <taxon>Oomycota</taxon>
        <taxon>Peronosporomycetes</taxon>
        <taxon>Peronosporales</taxon>
        <taxon>Peronosporaceae</taxon>
        <taxon>Phytophthora</taxon>
    </lineage>
</organism>
<dbReference type="Proteomes" id="UP000602510">
    <property type="component" value="Unassembled WGS sequence"/>
</dbReference>
<name>A0A833VVU7_PHYIN</name>
<evidence type="ECO:0000313" key="2">
    <source>
        <dbReference type="Proteomes" id="UP000602510"/>
    </source>
</evidence>
<evidence type="ECO:0000313" key="1">
    <source>
        <dbReference type="EMBL" id="KAF4030889.1"/>
    </source>
</evidence>
<dbReference type="EMBL" id="WSZM01000615">
    <property type="protein sequence ID" value="KAF4030889.1"/>
    <property type="molecule type" value="Genomic_DNA"/>
</dbReference>
<protein>
    <submittedName>
        <fullName evidence="1">Uncharacterized protein</fullName>
    </submittedName>
</protein>
<reference evidence="1" key="1">
    <citation type="submission" date="2020-04" db="EMBL/GenBank/DDBJ databases">
        <title>Hybrid Assembly of Korean Phytophthora infestans isolates.</title>
        <authorList>
            <person name="Prokchorchik M."/>
            <person name="Lee Y."/>
            <person name="Seo J."/>
            <person name="Cho J.-H."/>
            <person name="Park Y.-E."/>
            <person name="Jang D.-C."/>
            <person name="Im J.-S."/>
            <person name="Choi J.-G."/>
            <person name="Park H.-J."/>
            <person name="Lee G.-B."/>
            <person name="Lee Y.-G."/>
            <person name="Hong S.-Y."/>
            <person name="Cho K."/>
            <person name="Sohn K.H."/>
        </authorList>
    </citation>
    <scope>NUCLEOTIDE SEQUENCE</scope>
    <source>
        <strain evidence="1">KR_1_A1</strain>
    </source>
</reference>
<gene>
    <name evidence="1" type="ORF">GN244_ATG17295</name>
</gene>